<organism evidence="2">
    <name type="scientific">Heligmosomoides polygyrus</name>
    <name type="common">Parasitic roundworm</name>
    <dbReference type="NCBI Taxonomy" id="6339"/>
    <lineage>
        <taxon>Eukaryota</taxon>
        <taxon>Metazoa</taxon>
        <taxon>Ecdysozoa</taxon>
        <taxon>Nematoda</taxon>
        <taxon>Chromadorea</taxon>
        <taxon>Rhabditida</taxon>
        <taxon>Rhabditina</taxon>
        <taxon>Rhabditomorpha</taxon>
        <taxon>Strongyloidea</taxon>
        <taxon>Heligmosomidae</taxon>
        <taxon>Heligmosomoides</taxon>
    </lineage>
</organism>
<dbReference type="AlphaFoldDB" id="A0A3P7TWH8"/>
<sequence>MTFELAKLHRAAIKEDLKERGAEVLAEVAEAGLSIRAARRNFANFKTKKTALRRPDGSVTFSRRAMETVIHDGYSDLFDVHVHLPPCHLPQDGSVVRSFSLPGSDTPSRRWRNVQHQEPGPDPNT</sequence>
<dbReference type="OrthoDB" id="410104at2759"/>
<accession>A0A3P7TWH8</accession>
<reference evidence="2" key="1">
    <citation type="submission" date="2018-11" db="EMBL/GenBank/DDBJ databases">
        <authorList>
            <consortium name="Pathogen Informatics"/>
        </authorList>
    </citation>
    <scope>NUCLEOTIDE SEQUENCE [LARGE SCALE GENOMIC DNA]</scope>
</reference>
<dbReference type="EMBL" id="UZAH01003154">
    <property type="protein sequence ID" value="VDO23929.1"/>
    <property type="molecule type" value="Genomic_DNA"/>
</dbReference>
<proteinExistence type="predicted"/>
<protein>
    <submittedName>
        <fullName evidence="2">Uncharacterized protein</fullName>
    </submittedName>
</protein>
<feature type="region of interest" description="Disordered" evidence="1">
    <location>
        <begin position="95"/>
        <end position="125"/>
    </location>
</feature>
<evidence type="ECO:0000313" key="2">
    <source>
        <dbReference type="EMBL" id="VDO23929.1"/>
    </source>
</evidence>
<gene>
    <name evidence="2" type="ORF">HPBE_LOCUS2248</name>
</gene>
<evidence type="ECO:0000256" key="1">
    <source>
        <dbReference type="SAM" id="MobiDB-lite"/>
    </source>
</evidence>
<name>A0A3P7TWH8_HELPZ</name>